<name>A0A4Q8B7P9_9ACTN</name>
<dbReference type="OrthoDB" id="3386446at2"/>
<comment type="caution">
    <text evidence="1">The sequence shown here is derived from an EMBL/GenBank/DDBJ whole genome shotgun (WGS) entry which is preliminary data.</text>
</comment>
<dbReference type="RefSeq" id="WP_130332002.1">
    <property type="nucleotide sequence ID" value="NZ_SHLD01000001.1"/>
</dbReference>
<evidence type="ECO:0000313" key="2">
    <source>
        <dbReference type="Proteomes" id="UP000294114"/>
    </source>
</evidence>
<evidence type="ECO:0000313" key="1">
    <source>
        <dbReference type="EMBL" id="RZU73468.1"/>
    </source>
</evidence>
<gene>
    <name evidence="1" type="ORF">EV384_1873</name>
</gene>
<accession>A0A4Q8B7P9</accession>
<proteinExistence type="predicted"/>
<dbReference type="AlphaFoldDB" id="A0A4Q8B7P9"/>
<protein>
    <submittedName>
        <fullName evidence="1">Uncharacterized protein</fullName>
    </submittedName>
</protein>
<organism evidence="1 2">
    <name type="scientific">Micromonospora kangleipakensis</name>
    <dbReference type="NCBI Taxonomy" id="1077942"/>
    <lineage>
        <taxon>Bacteria</taxon>
        <taxon>Bacillati</taxon>
        <taxon>Actinomycetota</taxon>
        <taxon>Actinomycetes</taxon>
        <taxon>Micromonosporales</taxon>
        <taxon>Micromonosporaceae</taxon>
        <taxon>Micromonospora</taxon>
    </lineage>
</organism>
<sequence>MTTAITNLAAQERMTVDDYAVSALASFFAARGPLSFERFLSGYYAESIRLIQEAHLADCTVGDGDHCATCDGIRVGLVGLLAEQRTVISTPEEVTGHGQP</sequence>
<dbReference type="Proteomes" id="UP000294114">
    <property type="component" value="Unassembled WGS sequence"/>
</dbReference>
<reference evidence="1 2" key="1">
    <citation type="submission" date="2019-02" db="EMBL/GenBank/DDBJ databases">
        <title>Sequencing the genomes of 1000 actinobacteria strains.</title>
        <authorList>
            <person name="Klenk H.-P."/>
        </authorList>
    </citation>
    <scope>NUCLEOTIDE SEQUENCE [LARGE SCALE GENOMIC DNA]</scope>
    <source>
        <strain evidence="1 2">DSM 45612</strain>
    </source>
</reference>
<keyword evidence="2" id="KW-1185">Reference proteome</keyword>
<dbReference type="EMBL" id="SHLD01000001">
    <property type="protein sequence ID" value="RZU73468.1"/>
    <property type="molecule type" value="Genomic_DNA"/>
</dbReference>